<accession>A0ABP7VUB0</accession>
<evidence type="ECO:0000313" key="2">
    <source>
        <dbReference type="Proteomes" id="UP001500367"/>
    </source>
</evidence>
<evidence type="ECO:0000313" key="1">
    <source>
        <dbReference type="EMBL" id="GAA4074572.1"/>
    </source>
</evidence>
<comment type="caution">
    <text evidence="1">The sequence shown here is derived from an EMBL/GenBank/DDBJ whole genome shotgun (WGS) entry which is preliminary data.</text>
</comment>
<reference evidence="2" key="1">
    <citation type="journal article" date="2019" name="Int. J. Syst. Evol. Microbiol.">
        <title>The Global Catalogue of Microorganisms (GCM) 10K type strain sequencing project: providing services to taxonomists for standard genome sequencing and annotation.</title>
        <authorList>
            <consortium name="The Broad Institute Genomics Platform"/>
            <consortium name="The Broad Institute Genome Sequencing Center for Infectious Disease"/>
            <person name="Wu L."/>
            <person name="Ma J."/>
        </authorList>
    </citation>
    <scope>NUCLEOTIDE SEQUENCE [LARGE SCALE GENOMIC DNA]</scope>
    <source>
        <strain evidence="2">JCM 17069</strain>
    </source>
</reference>
<dbReference type="Proteomes" id="UP001500367">
    <property type="component" value="Unassembled WGS sequence"/>
</dbReference>
<dbReference type="RefSeq" id="WP_344816587.1">
    <property type="nucleotide sequence ID" value="NZ_BAABCT010000005.1"/>
</dbReference>
<name>A0ABP7VUB0_9FLAO</name>
<dbReference type="Gene3D" id="1.10.3210.10">
    <property type="entry name" value="Hypothetical protein af1432"/>
    <property type="match status" value="1"/>
</dbReference>
<gene>
    <name evidence="1" type="ORF">GCM10022389_20170</name>
</gene>
<dbReference type="EMBL" id="BAABCT010000005">
    <property type="protein sequence ID" value="GAA4074572.1"/>
    <property type="molecule type" value="Genomic_DNA"/>
</dbReference>
<keyword evidence="2" id="KW-1185">Reference proteome</keyword>
<proteinExistence type="predicted"/>
<organism evidence="1 2">
    <name type="scientific">Flavobacterium cheonanense</name>
    <dbReference type="NCBI Taxonomy" id="706183"/>
    <lineage>
        <taxon>Bacteria</taxon>
        <taxon>Pseudomonadati</taxon>
        <taxon>Bacteroidota</taxon>
        <taxon>Flavobacteriia</taxon>
        <taxon>Flavobacteriales</taxon>
        <taxon>Flavobacteriaceae</taxon>
        <taxon>Flavobacterium</taxon>
    </lineage>
</organism>
<evidence type="ECO:0008006" key="3">
    <source>
        <dbReference type="Google" id="ProtNLM"/>
    </source>
</evidence>
<dbReference type="SUPFAM" id="SSF109604">
    <property type="entry name" value="HD-domain/PDEase-like"/>
    <property type="match status" value="1"/>
</dbReference>
<sequence>MAIYPITFAQNYFNMIPPQLNNALAVFKEDIAPLYRKHEETFDLESHHGRFHIIRCLLLADSLYRYYESNSISLYIEKSFYAIMYHDAMREDNGIDEWELDSTYCCYKYLRSKGYEHHFSSTTSNIILKANEANLEEQILYDVDVLDYNRFFFIPEEKHLFKDYKLKFAGPNDVSGCTDIDARNKIIQLAQDLVQYSETLLIETDTEQLIKQMVEHYLKIKPF</sequence>
<protein>
    <recommendedName>
        <fullName evidence="3">HD domain-containing protein</fullName>
    </recommendedName>
</protein>